<dbReference type="AlphaFoldDB" id="F5L9F8"/>
<evidence type="ECO:0000313" key="5">
    <source>
        <dbReference type="Proteomes" id="UP000825179"/>
    </source>
</evidence>
<gene>
    <name evidence="2" type="ORF">CathTA2_2463</name>
    <name evidence="3" type="ORF">HUR95_00685</name>
</gene>
<dbReference type="eggNOG" id="ENOG502ZDBE">
    <property type="taxonomic scope" value="Bacteria"/>
</dbReference>
<dbReference type="OrthoDB" id="2942385at2"/>
<keyword evidence="1" id="KW-0175">Coiled coil</keyword>
<keyword evidence="5" id="KW-1185">Reference proteome</keyword>
<name>F5L9F8_CALTT</name>
<evidence type="ECO:0000256" key="1">
    <source>
        <dbReference type="SAM" id="Coils"/>
    </source>
</evidence>
<feature type="coiled-coil region" evidence="1">
    <location>
        <begin position="47"/>
        <end position="74"/>
    </location>
</feature>
<sequence length="76" mass="8790">MAKVRRDNRILTVSETEVNKYLQQGYDQIDDKGKVIKRATGGRTVPIAEYNRVLEENEKLKAELEELKKKEKKGAK</sequence>
<reference evidence="3 5" key="2">
    <citation type="journal article" date="2020" name="Extremophiles">
        <title>Genomic analysis of Caldalkalibacillus thermarum TA2.A1 reveals aerobic alkaliphilic metabolism and evolutionary hallmarks linking alkaliphilic bacteria and plant life.</title>
        <authorList>
            <person name="de Jong S.I."/>
            <person name="van den Broek M.A."/>
            <person name="Merkel A.Y."/>
            <person name="de la Torre Cortes P."/>
            <person name="Kalamorz F."/>
            <person name="Cook G.M."/>
            <person name="van Loosdrecht M.C.M."/>
            <person name="McMillan D.G.G."/>
        </authorList>
    </citation>
    <scope>NUCLEOTIDE SEQUENCE [LARGE SCALE GENOMIC DNA]</scope>
    <source>
        <strain evidence="3 5">TA2.A1</strain>
    </source>
</reference>
<evidence type="ECO:0000313" key="3">
    <source>
        <dbReference type="EMBL" id="QZT33991.1"/>
    </source>
</evidence>
<dbReference type="EMBL" id="AFCE01000156">
    <property type="protein sequence ID" value="EGL82100.1"/>
    <property type="molecule type" value="Genomic_DNA"/>
</dbReference>
<evidence type="ECO:0000313" key="4">
    <source>
        <dbReference type="Proteomes" id="UP000010716"/>
    </source>
</evidence>
<dbReference type="EMBL" id="CP082237">
    <property type="protein sequence ID" value="QZT33991.1"/>
    <property type="molecule type" value="Genomic_DNA"/>
</dbReference>
<accession>F5L9F8</accession>
<dbReference type="KEGG" id="cthu:HUR95_00685"/>
<protein>
    <submittedName>
        <fullName evidence="2">Uncharacterized protein</fullName>
    </submittedName>
</protein>
<dbReference type="RefSeq" id="WP_007505843.1">
    <property type="nucleotide sequence ID" value="NZ_AFCE01000156.1"/>
</dbReference>
<dbReference type="Proteomes" id="UP000825179">
    <property type="component" value="Chromosome"/>
</dbReference>
<evidence type="ECO:0000313" key="2">
    <source>
        <dbReference type="EMBL" id="EGL82100.1"/>
    </source>
</evidence>
<reference evidence="2 4" key="1">
    <citation type="journal article" date="2011" name="J. Bacteriol.">
        <title>Draft genome sequence of the thermoalkaliphilic Caldalkalibacillus thermarum strain TA2.A1.</title>
        <authorList>
            <person name="Kalamorz F."/>
            <person name="Keis S."/>
            <person name="McMillan D.G."/>
            <person name="Olsson K."/>
            <person name="Stanton J.A."/>
            <person name="Stockwell P."/>
            <person name="Black M.A."/>
            <person name="Klingeman D.M."/>
            <person name="Land M.L."/>
            <person name="Han C.S."/>
            <person name="Martin S.L."/>
            <person name="Becher S.A."/>
            <person name="Peddie C.J."/>
            <person name="Morgan H.W."/>
            <person name="Matthies D."/>
            <person name="Preiss L."/>
            <person name="Meier T."/>
            <person name="Brown S.D."/>
            <person name="Cook G.M."/>
        </authorList>
    </citation>
    <scope>NUCLEOTIDE SEQUENCE [LARGE SCALE GENOMIC DNA]</scope>
    <source>
        <strain evidence="2 4">TA2.A1</strain>
    </source>
</reference>
<dbReference type="Proteomes" id="UP000010716">
    <property type="component" value="Unassembled WGS sequence"/>
</dbReference>
<proteinExistence type="predicted"/>
<organism evidence="2 4">
    <name type="scientific">Caldalkalibacillus thermarum (strain TA2.A1)</name>
    <dbReference type="NCBI Taxonomy" id="986075"/>
    <lineage>
        <taxon>Bacteria</taxon>
        <taxon>Bacillati</taxon>
        <taxon>Bacillota</taxon>
        <taxon>Bacilli</taxon>
        <taxon>Bacillales</taxon>
        <taxon>Bacillaceae</taxon>
        <taxon>Caldalkalibacillus</taxon>
    </lineage>
</organism>
<reference evidence="3" key="3">
    <citation type="submission" date="2021-08" db="EMBL/GenBank/DDBJ databases">
        <authorList>
            <person name="de Jong S."/>
            <person name="van den Broek M."/>
            <person name="Merkel A."/>
            <person name="de la Torre Cortes P."/>
            <person name="Kalamorz F."/>
            <person name="Cook G."/>
            <person name="van Loosdrecht M."/>
            <person name="McMillan D."/>
        </authorList>
    </citation>
    <scope>NUCLEOTIDE SEQUENCE</scope>
    <source>
        <strain evidence="3">TA2.A1</strain>
    </source>
</reference>